<dbReference type="EMBL" id="CAEMXZ010000064">
    <property type="protein sequence ID" value="CAB4323707.1"/>
    <property type="molecule type" value="Genomic_DNA"/>
</dbReference>
<evidence type="ECO:0000313" key="2">
    <source>
        <dbReference type="EMBL" id="CAB4323707.1"/>
    </source>
</evidence>
<dbReference type="AlphaFoldDB" id="A0A6J5YGR5"/>
<sequence>MGPNATAAPETADQAPMALARSVGSVNTLVRMASVAGKTSAAPIPIAARAAMSCPEVWAKAPSVLMAAKTTRPICSAPLRPSRSPIAPPVSNRPANTKL</sequence>
<evidence type="ECO:0000256" key="1">
    <source>
        <dbReference type="SAM" id="MobiDB-lite"/>
    </source>
</evidence>
<name>A0A6J5YGR5_9ZZZZ</name>
<proteinExistence type="predicted"/>
<feature type="region of interest" description="Disordered" evidence="1">
    <location>
        <begin position="76"/>
        <end position="99"/>
    </location>
</feature>
<organism evidence="2">
    <name type="scientific">freshwater metagenome</name>
    <dbReference type="NCBI Taxonomy" id="449393"/>
    <lineage>
        <taxon>unclassified sequences</taxon>
        <taxon>metagenomes</taxon>
        <taxon>ecological metagenomes</taxon>
    </lineage>
</organism>
<protein>
    <submittedName>
        <fullName evidence="2">Unannotated protein</fullName>
    </submittedName>
</protein>
<accession>A0A6J5YGR5</accession>
<reference evidence="2" key="1">
    <citation type="submission" date="2020-05" db="EMBL/GenBank/DDBJ databases">
        <authorList>
            <person name="Chiriac C."/>
            <person name="Salcher M."/>
            <person name="Ghai R."/>
            <person name="Kavagutti S V."/>
        </authorList>
    </citation>
    <scope>NUCLEOTIDE SEQUENCE</scope>
</reference>
<gene>
    <name evidence="2" type="ORF">UFOPK1392_01464</name>
</gene>